<dbReference type="EMBL" id="BSUM01000001">
    <property type="protein sequence ID" value="GMA30386.1"/>
    <property type="molecule type" value="Genomic_DNA"/>
</dbReference>
<proteinExistence type="predicted"/>
<keyword evidence="3" id="KW-1185">Reference proteome</keyword>
<protein>
    <recommendedName>
        <fullName evidence="1">D-inositol 3-phosphate glycosyltransferase</fullName>
    </recommendedName>
</protein>
<evidence type="ECO:0000313" key="2">
    <source>
        <dbReference type="EMBL" id="GMA30386.1"/>
    </source>
</evidence>
<dbReference type="InterPro" id="IPR050194">
    <property type="entry name" value="Glycosyltransferase_grp1"/>
</dbReference>
<sequence>MNAPSPARPSVLVVVPWLMGGGAQKALEALLARLDPVDVSLLVLFRGSTDVAAVARHASKVTELDQPRSVLGVLVAARGAVRAARDADAIYSLMRASHVVLGVRARAVRRSAGSVVCSFHQLPSADEGGGGGAARVRARLESVLVRRLTRRADLVTAPSRRAVEEIVARRFADRGRATFEANEVATVAMEDVPARDGFADEVRLAFAGRLTDQKGLDRLPGLLADLDCPLHLRIAGTGPEEQDLRVALSSLPTGVTVTFEGPLADVTPLLDWCDAILMPSRAELNPVVVAEARRRSRGLLGSRIPAFVDLAEEGGVRLFADGPELVARIAELREPETRRRLSGEAFAAATRRDGPSRIIEALRTETT</sequence>
<dbReference type="SUPFAM" id="SSF53756">
    <property type="entry name" value="UDP-Glycosyltransferase/glycogen phosphorylase"/>
    <property type="match status" value="1"/>
</dbReference>
<dbReference type="PANTHER" id="PTHR45947:SF3">
    <property type="entry name" value="SULFOQUINOVOSYL TRANSFERASE SQD2"/>
    <property type="match status" value="1"/>
</dbReference>
<reference evidence="2" key="1">
    <citation type="journal article" date="2014" name="Int. J. Syst. Evol. Microbiol.">
        <title>Complete genome sequence of Corynebacterium casei LMG S-19264T (=DSM 44701T), isolated from a smear-ripened cheese.</title>
        <authorList>
            <consortium name="US DOE Joint Genome Institute (JGI-PGF)"/>
            <person name="Walter F."/>
            <person name="Albersmeier A."/>
            <person name="Kalinowski J."/>
            <person name="Ruckert C."/>
        </authorList>
    </citation>
    <scope>NUCLEOTIDE SEQUENCE</scope>
    <source>
        <strain evidence="2">NBRC 112290</strain>
    </source>
</reference>
<evidence type="ECO:0000313" key="3">
    <source>
        <dbReference type="Proteomes" id="UP001157161"/>
    </source>
</evidence>
<reference evidence="2" key="2">
    <citation type="submission" date="2023-02" db="EMBL/GenBank/DDBJ databases">
        <authorList>
            <person name="Sun Q."/>
            <person name="Mori K."/>
        </authorList>
    </citation>
    <scope>NUCLEOTIDE SEQUENCE</scope>
    <source>
        <strain evidence="2">NBRC 112290</strain>
    </source>
</reference>
<dbReference type="Gene3D" id="3.40.50.2000">
    <property type="entry name" value="Glycogen Phosphorylase B"/>
    <property type="match status" value="2"/>
</dbReference>
<dbReference type="PANTHER" id="PTHR45947">
    <property type="entry name" value="SULFOQUINOVOSYL TRANSFERASE SQD2"/>
    <property type="match status" value="1"/>
</dbReference>
<dbReference type="Pfam" id="PF13692">
    <property type="entry name" value="Glyco_trans_1_4"/>
    <property type="match status" value="1"/>
</dbReference>
<comment type="caution">
    <text evidence="2">The sequence shown here is derived from an EMBL/GenBank/DDBJ whole genome shotgun (WGS) entry which is preliminary data.</text>
</comment>
<dbReference type="AlphaFoldDB" id="A0AA37UNZ2"/>
<dbReference type="CDD" id="cd03801">
    <property type="entry name" value="GT4_PimA-like"/>
    <property type="match status" value="1"/>
</dbReference>
<name>A0AA37UNZ2_9MICO</name>
<dbReference type="Proteomes" id="UP001157161">
    <property type="component" value="Unassembled WGS sequence"/>
</dbReference>
<organism evidence="2 3">
    <name type="scientific">Litorihabitans aurantiacus</name>
    <dbReference type="NCBI Taxonomy" id="1930061"/>
    <lineage>
        <taxon>Bacteria</taxon>
        <taxon>Bacillati</taxon>
        <taxon>Actinomycetota</taxon>
        <taxon>Actinomycetes</taxon>
        <taxon>Micrococcales</taxon>
        <taxon>Beutenbergiaceae</taxon>
        <taxon>Litorihabitans</taxon>
    </lineage>
</organism>
<dbReference type="RefSeq" id="WP_284249018.1">
    <property type="nucleotide sequence ID" value="NZ_BSUM01000001.1"/>
</dbReference>
<gene>
    <name evidence="2" type="ORF">GCM10025875_03780</name>
</gene>
<evidence type="ECO:0000256" key="1">
    <source>
        <dbReference type="ARBA" id="ARBA00021292"/>
    </source>
</evidence>
<accession>A0AA37UNZ2</accession>
<dbReference type="GO" id="GO:0016757">
    <property type="term" value="F:glycosyltransferase activity"/>
    <property type="evidence" value="ECO:0007669"/>
    <property type="project" value="TreeGrafter"/>
</dbReference>